<name>A0A077DH47_9BURK</name>
<evidence type="ECO:0000313" key="2">
    <source>
        <dbReference type="Proteomes" id="UP000028945"/>
    </source>
</evidence>
<dbReference type="SUPFAM" id="SSF56112">
    <property type="entry name" value="Protein kinase-like (PK-like)"/>
    <property type="match status" value="1"/>
</dbReference>
<dbReference type="OrthoDB" id="7839681at2"/>
<accession>A0A077DH47</accession>
<protein>
    <recommendedName>
        <fullName evidence="3">Protein kinase domain-containing protein</fullName>
    </recommendedName>
</protein>
<dbReference type="STRING" id="1072685.IX83_05015"/>
<dbReference type="AlphaFoldDB" id="A0A077DH47"/>
<evidence type="ECO:0008006" key="3">
    <source>
        <dbReference type="Google" id="ProtNLM"/>
    </source>
</evidence>
<reference evidence="1 2" key="1">
    <citation type="journal article" date="2014" name="BMC Genomics">
        <title>A genomic perspective on a new bacterial genus and species from the Alcaligenaceae family, Basilea psittacipulmonis.</title>
        <authorList>
            <person name="Whiteson K.L."/>
            <person name="Hernandez D."/>
            <person name="Lazarevic V."/>
            <person name="Gaia N."/>
            <person name="Farinelli L."/>
            <person name="Francois P."/>
            <person name="Pilo P."/>
            <person name="Frey J."/>
            <person name="Schrenzel J."/>
        </authorList>
    </citation>
    <scope>NUCLEOTIDE SEQUENCE [LARGE SCALE GENOMIC DNA]</scope>
    <source>
        <strain evidence="1 2">DSM 24701</strain>
    </source>
</reference>
<dbReference type="InterPro" id="IPR011009">
    <property type="entry name" value="Kinase-like_dom_sf"/>
</dbReference>
<dbReference type="Proteomes" id="UP000028945">
    <property type="component" value="Chromosome"/>
</dbReference>
<dbReference type="RefSeq" id="WP_038499811.1">
    <property type="nucleotide sequence ID" value="NZ_AFWK01000045.1"/>
</dbReference>
<dbReference type="Gene3D" id="1.10.510.10">
    <property type="entry name" value="Transferase(Phosphotransferase) domain 1"/>
    <property type="match status" value="1"/>
</dbReference>
<dbReference type="EMBL" id="CP009238">
    <property type="protein sequence ID" value="AIL32752.1"/>
    <property type="molecule type" value="Genomic_DNA"/>
</dbReference>
<dbReference type="KEGG" id="bpsi:IX83_05015"/>
<dbReference type="eggNOG" id="COG3642">
    <property type="taxonomic scope" value="Bacteria"/>
</dbReference>
<dbReference type="HOGENOM" id="CLU_094944_0_0_4"/>
<organism evidence="1 2">
    <name type="scientific">Basilea psittacipulmonis DSM 24701</name>
    <dbReference type="NCBI Taxonomy" id="1072685"/>
    <lineage>
        <taxon>Bacteria</taxon>
        <taxon>Pseudomonadati</taxon>
        <taxon>Pseudomonadota</taxon>
        <taxon>Betaproteobacteria</taxon>
        <taxon>Burkholderiales</taxon>
        <taxon>Alcaligenaceae</taxon>
        <taxon>Basilea</taxon>
    </lineage>
</organism>
<proteinExistence type="predicted"/>
<gene>
    <name evidence="1" type="ORF">IX83_05015</name>
</gene>
<evidence type="ECO:0000313" key="1">
    <source>
        <dbReference type="EMBL" id="AIL32752.1"/>
    </source>
</evidence>
<sequence length="258" mass="30739">MQNLLTARLDGMISTQFEDYIQEIYHNNLHKRIIHFDFEGKGYWLKSVEFLTTLSEKIMKPCPKKAFKRELSRLLELQNKVSNVPQVVYYCDEYFVTADHGTAISQLINSGIDRQEQQKYLCMVAKQLAQLHRQDIIHGRPAIRDILYDGKNIYFIDFESFFFIHSLRMRKTRDFLIFIHSLLRNKHIDPSLLPVVVQTYREEIDPDTWQYISKRISQLLYTYPIINLCKKYIGKDGQAYYKLLAFFKNQELSFDKRG</sequence>
<keyword evidence="2" id="KW-1185">Reference proteome</keyword>